<keyword evidence="2" id="KW-0472">Membrane</keyword>
<proteinExistence type="predicted"/>
<dbReference type="EMBL" id="JAACXV010022691">
    <property type="protein sequence ID" value="KAF7263252.1"/>
    <property type="molecule type" value="Genomic_DNA"/>
</dbReference>
<name>A0A834HL20_RHYFE</name>
<evidence type="ECO:0000313" key="5">
    <source>
        <dbReference type="EMBL" id="KAF7263253.1"/>
    </source>
</evidence>
<dbReference type="AlphaFoldDB" id="A0A834HL20"/>
<dbReference type="EMBL" id="JAACXV010022690">
    <property type="protein sequence ID" value="KAF7263253.1"/>
    <property type="molecule type" value="Genomic_DNA"/>
</dbReference>
<dbReference type="Proteomes" id="UP000625711">
    <property type="component" value="Unassembled WGS sequence"/>
</dbReference>
<feature type="transmembrane region" description="Helical" evidence="2">
    <location>
        <begin position="106"/>
        <end position="131"/>
    </location>
</feature>
<keyword evidence="2" id="KW-1133">Transmembrane helix</keyword>
<reference evidence="5" key="1">
    <citation type="submission" date="2020-08" db="EMBL/GenBank/DDBJ databases">
        <title>Genome sequencing and assembly of the red palm weevil Rhynchophorus ferrugineus.</title>
        <authorList>
            <person name="Dias G.B."/>
            <person name="Bergman C.M."/>
            <person name="Manee M."/>
        </authorList>
    </citation>
    <scope>NUCLEOTIDE SEQUENCE</scope>
    <source>
        <strain evidence="5">AA-2017</strain>
        <tissue evidence="5">Whole larva</tissue>
    </source>
</reference>
<dbReference type="GO" id="GO:0016020">
    <property type="term" value="C:membrane"/>
    <property type="evidence" value="ECO:0007669"/>
    <property type="project" value="UniProtKB-SubCell"/>
</dbReference>
<comment type="subcellular location">
    <subcellularLocation>
        <location evidence="1">Membrane</location>
        <topology evidence="1">Multi-pass membrane protein</topology>
    </subcellularLocation>
</comment>
<dbReference type="GO" id="GO:0004888">
    <property type="term" value="F:transmembrane signaling receptor activity"/>
    <property type="evidence" value="ECO:0007669"/>
    <property type="project" value="InterPro"/>
</dbReference>
<gene>
    <name evidence="5" type="ORF">GWI33_003283</name>
    <name evidence="4" type="ORF">GWI33_003284</name>
</gene>
<dbReference type="SUPFAM" id="SSF90112">
    <property type="entry name" value="Neurotransmitter-gated ion-channel transmembrane pore"/>
    <property type="match status" value="1"/>
</dbReference>
<dbReference type="Gene3D" id="1.20.58.390">
    <property type="entry name" value="Neurotransmitter-gated ion-channel transmembrane domain"/>
    <property type="match status" value="1"/>
</dbReference>
<feature type="transmembrane region" description="Helical" evidence="2">
    <location>
        <begin position="76"/>
        <end position="94"/>
    </location>
</feature>
<evidence type="ECO:0000256" key="1">
    <source>
        <dbReference type="ARBA" id="ARBA00004141"/>
    </source>
</evidence>
<evidence type="ECO:0000259" key="3">
    <source>
        <dbReference type="Pfam" id="PF02932"/>
    </source>
</evidence>
<evidence type="ECO:0000313" key="4">
    <source>
        <dbReference type="EMBL" id="KAF7263252.1"/>
    </source>
</evidence>
<accession>A0A834HL20</accession>
<evidence type="ECO:0000256" key="2">
    <source>
        <dbReference type="SAM" id="Phobius"/>
    </source>
</evidence>
<keyword evidence="2" id="KW-0812">Transmembrane</keyword>
<protein>
    <recommendedName>
        <fullName evidence="3">Neurotransmitter-gated ion-channel transmembrane domain-containing protein</fullName>
    </recommendedName>
</protein>
<dbReference type="Pfam" id="PF02932">
    <property type="entry name" value="Neur_chan_memb"/>
    <property type="match status" value="1"/>
</dbReference>
<dbReference type="InterPro" id="IPR036719">
    <property type="entry name" value="Neuro-gated_channel_TM_sf"/>
</dbReference>
<feature type="non-terminal residue" evidence="5">
    <location>
        <position position="1"/>
    </location>
</feature>
<dbReference type="GO" id="GO:0005230">
    <property type="term" value="F:extracellular ligand-gated monoatomic ion channel activity"/>
    <property type="evidence" value="ECO:0007669"/>
    <property type="project" value="InterPro"/>
</dbReference>
<dbReference type="Gene3D" id="2.70.170.10">
    <property type="entry name" value="Neurotransmitter-gated ion-channel ligand-binding domain"/>
    <property type="match status" value="1"/>
</dbReference>
<dbReference type="InterPro" id="IPR038050">
    <property type="entry name" value="Neuro_actylchol_rec"/>
</dbReference>
<dbReference type="OrthoDB" id="410315at2759"/>
<dbReference type="SUPFAM" id="SSF63712">
    <property type="entry name" value="Nicotinic receptor ligand binding domain-like"/>
    <property type="match status" value="1"/>
</dbReference>
<keyword evidence="6" id="KW-1185">Reference proteome</keyword>
<dbReference type="PANTHER" id="PTHR18945">
    <property type="entry name" value="NEUROTRANSMITTER GATED ION CHANNEL"/>
    <property type="match status" value="1"/>
</dbReference>
<dbReference type="InterPro" id="IPR006201">
    <property type="entry name" value="Neur_channel"/>
</dbReference>
<dbReference type="InterPro" id="IPR036734">
    <property type="entry name" value="Neur_chan_lig-bd_sf"/>
</dbReference>
<comment type="caution">
    <text evidence="5">The sequence shown here is derived from an EMBL/GenBank/DDBJ whole genome shotgun (WGS) entry which is preliminary data.</text>
</comment>
<feature type="domain" description="Neurotransmitter-gated ion-channel transmembrane" evidence="3">
    <location>
        <begin position="51"/>
        <end position="159"/>
    </location>
</feature>
<organism evidence="5 6">
    <name type="scientific">Rhynchophorus ferrugineus</name>
    <name type="common">Red palm weevil</name>
    <name type="synonym">Curculio ferrugineus</name>
    <dbReference type="NCBI Taxonomy" id="354439"/>
    <lineage>
        <taxon>Eukaryota</taxon>
        <taxon>Metazoa</taxon>
        <taxon>Ecdysozoa</taxon>
        <taxon>Arthropoda</taxon>
        <taxon>Hexapoda</taxon>
        <taxon>Insecta</taxon>
        <taxon>Pterygota</taxon>
        <taxon>Neoptera</taxon>
        <taxon>Endopterygota</taxon>
        <taxon>Coleoptera</taxon>
        <taxon>Polyphaga</taxon>
        <taxon>Cucujiformia</taxon>
        <taxon>Curculionidae</taxon>
        <taxon>Dryophthorinae</taxon>
        <taxon>Rhynchophorus</taxon>
    </lineage>
</organism>
<evidence type="ECO:0000313" key="6">
    <source>
        <dbReference type="Proteomes" id="UP000625711"/>
    </source>
</evidence>
<dbReference type="InterPro" id="IPR006029">
    <property type="entry name" value="Neurotrans-gated_channel_TM"/>
</dbReference>
<feature type="transmembrane region" description="Helical" evidence="2">
    <location>
        <begin position="49"/>
        <end position="69"/>
    </location>
</feature>
<sequence>LDLIIQNSEWKIKKTSIYRNITYYECCPEAYPDITVNILVDRISPSYKAIIVTPVIVIVFLILLTFWLPPSAGEKIILNGCTAIIVCLFMLYFTQKMPAMGNHTPLIVLFYSSCLYIVTFSSIGSVVVITISRSRHAHSLPWVIKQCLVGKFGKYLGLNTYIPQVTIYFFH</sequence>